<sequence length="73" mass="8168">MIGIGFPHQVLRVIMSNIVISDQLQVYMSVLPFLPVIVMDLSYFPSGHILSSSDVAVASVFRYWQCVLGQCSY</sequence>
<name>A0A1D7QBW8_9SPHI</name>
<evidence type="ECO:0000313" key="2">
    <source>
        <dbReference type="Proteomes" id="UP000094313"/>
    </source>
</evidence>
<dbReference type="Proteomes" id="UP000094313">
    <property type="component" value="Chromosome"/>
</dbReference>
<dbReference type="AlphaFoldDB" id="A0A1D7QBW8"/>
<organism evidence="1 2">
    <name type="scientific">Pedobacter steynii</name>
    <dbReference type="NCBI Taxonomy" id="430522"/>
    <lineage>
        <taxon>Bacteria</taxon>
        <taxon>Pseudomonadati</taxon>
        <taxon>Bacteroidota</taxon>
        <taxon>Sphingobacteriia</taxon>
        <taxon>Sphingobacteriales</taxon>
        <taxon>Sphingobacteriaceae</taxon>
        <taxon>Pedobacter</taxon>
    </lineage>
</organism>
<keyword evidence="2" id="KW-1185">Reference proteome</keyword>
<protein>
    <submittedName>
        <fullName evidence="1">Uncharacterized protein</fullName>
    </submittedName>
</protein>
<proteinExistence type="predicted"/>
<dbReference type="EMBL" id="CP017141">
    <property type="protein sequence ID" value="AOM76172.1"/>
    <property type="molecule type" value="Genomic_DNA"/>
</dbReference>
<accession>A0A1D7QBW8</accession>
<reference evidence="1 2" key="1">
    <citation type="submission" date="2016-08" db="EMBL/GenBank/DDBJ databases">
        <authorList>
            <person name="Seilhamer J.J."/>
        </authorList>
    </citation>
    <scope>NUCLEOTIDE SEQUENCE [LARGE SCALE GENOMIC DNA]</scope>
    <source>
        <strain evidence="1 2">DX4</strain>
    </source>
</reference>
<evidence type="ECO:0000313" key="1">
    <source>
        <dbReference type="EMBL" id="AOM76172.1"/>
    </source>
</evidence>
<gene>
    <name evidence="1" type="ORF">BFS30_02715</name>
</gene>
<dbReference type="KEGG" id="psty:BFS30_02715"/>